<evidence type="ECO:0000256" key="4">
    <source>
        <dbReference type="ARBA" id="ARBA00022723"/>
    </source>
</evidence>
<dbReference type="PROSITE" id="PS00822">
    <property type="entry name" value="CYTO_HEME_LYASE_2"/>
    <property type="match status" value="1"/>
</dbReference>
<dbReference type="PANTHER" id="PTHR12743">
    <property type="entry name" value="CYTOCHROME C1 HEME LYASE"/>
    <property type="match status" value="1"/>
</dbReference>
<keyword evidence="3 10" id="KW-0349">Heme</keyword>
<reference evidence="11" key="1">
    <citation type="submission" date="2021-01" db="EMBL/GenBank/DDBJ databases">
        <authorList>
            <person name="Corre E."/>
            <person name="Pelletier E."/>
            <person name="Niang G."/>
            <person name="Scheremetjew M."/>
            <person name="Finn R."/>
            <person name="Kale V."/>
            <person name="Holt S."/>
            <person name="Cochrane G."/>
            <person name="Meng A."/>
            <person name="Brown T."/>
            <person name="Cohen L."/>
        </authorList>
    </citation>
    <scope>NUCLEOTIDE SEQUENCE</scope>
    <source>
        <strain evidence="11">CCMP 769</strain>
    </source>
</reference>
<evidence type="ECO:0000256" key="5">
    <source>
        <dbReference type="ARBA" id="ARBA00022792"/>
    </source>
</evidence>
<evidence type="ECO:0000313" key="11">
    <source>
        <dbReference type="EMBL" id="CAE0055684.1"/>
    </source>
</evidence>
<keyword evidence="8 10" id="KW-0472">Membrane</keyword>
<dbReference type="EMBL" id="HBHW01030616">
    <property type="protein sequence ID" value="CAE0055684.1"/>
    <property type="molecule type" value="Transcribed_RNA"/>
</dbReference>
<evidence type="ECO:0000256" key="8">
    <source>
        <dbReference type="ARBA" id="ARBA00023136"/>
    </source>
</evidence>
<protein>
    <recommendedName>
        <fullName evidence="10">Holocytochrome c-type synthase</fullName>
        <ecNumber evidence="10">4.4.1.17</ecNumber>
    </recommendedName>
</protein>
<evidence type="ECO:0000256" key="2">
    <source>
        <dbReference type="ARBA" id="ARBA00007255"/>
    </source>
</evidence>
<evidence type="ECO:0000256" key="10">
    <source>
        <dbReference type="RuleBase" id="RU363130"/>
    </source>
</evidence>
<dbReference type="PROSITE" id="PS00821">
    <property type="entry name" value="CYTO_HEME_LYASE_1"/>
    <property type="match status" value="1"/>
</dbReference>
<keyword evidence="7 10" id="KW-0496">Mitochondrion</keyword>
<evidence type="ECO:0000256" key="9">
    <source>
        <dbReference type="ARBA" id="ARBA00023239"/>
    </source>
</evidence>
<keyword evidence="4 10" id="KW-0479">Metal-binding</keyword>
<dbReference type="PANTHER" id="PTHR12743:SF8">
    <property type="entry name" value="PROTEIN HRI1"/>
    <property type="match status" value="1"/>
</dbReference>
<evidence type="ECO:0000256" key="1">
    <source>
        <dbReference type="ARBA" id="ARBA00004273"/>
    </source>
</evidence>
<accession>A0A7S3EI42</accession>
<proteinExistence type="inferred from homology"/>
<sequence>METVVQIHNKMNEKTWKEVLKWESYRHCECEDIKLKKFVGRPSDLSPTARMNTWMGRDPPFDRHDWTVDRCGKDVRYVIDYYYKDVQEDAGKDAERIHIHVRPALDSLESAYDRFMMKFSPPVGTPPSPGRTEPLANISGDPTLKESLTELKKQVSNAELDEQEFLALSALTSEKIRQISEEVGKKCDGLRQALEACEGEECEQVSVAANYCAASTICATQAESFMKAMADDDNAGVAYEKMTGCLERFHIMAQRVMAHHAGLVRIGPEQGGVGDSKPQTTGAGT</sequence>
<comment type="subcellular location">
    <subcellularLocation>
        <location evidence="1 10">Mitochondrion inner membrane</location>
    </subcellularLocation>
</comment>
<dbReference type="AlphaFoldDB" id="A0A7S3EI42"/>
<dbReference type="GO" id="GO:0004408">
    <property type="term" value="F:holocytochrome-c synthase activity"/>
    <property type="evidence" value="ECO:0007669"/>
    <property type="project" value="UniProtKB-EC"/>
</dbReference>
<dbReference type="Pfam" id="PF01265">
    <property type="entry name" value="Cyto_heme_lyase"/>
    <property type="match status" value="1"/>
</dbReference>
<comment type="similarity">
    <text evidence="2 10">Belongs to the cytochrome c-type heme lyase family.</text>
</comment>
<keyword evidence="6 10" id="KW-0408">Iron</keyword>
<keyword evidence="9 10" id="KW-0456">Lyase</keyword>
<evidence type="ECO:0000256" key="6">
    <source>
        <dbReference type="ARBA" id="ARBA00023004"/>
    </source>
</evidence>
<keyword evidence="5 10" id="KW-0999">Mitochondrion inner membrane</keyword>
<dbReference type="EC" id="4.4.1.17" evidence="10"/>
<dbReference type="GO" id="GO:0005743">
    <property type="term" value="C:mitochondrial inner membrane"/>
    <property type="evidence" value="ECO:0007669"/>
    <property type="project" value="UniProtKB-SubCell"/>
</dbReference>
<evidence type="ECO:0000256" key="7">
    <source>
        <dbReference type="ARBA" id="ARBA00023128"/>
    </source>
</evidence>
<comment type="function">
    <text evidence="10">Lyase that catalyzes the covalent linking of the heme group to the cytochrome C apoprotein to produce the mature functional cytochrome.</text>
</comment>
<gene>
    <name evidence="11" type="ORF">RMAR00112_LOCUS23715</name>
</gene>
<evidence type="ECO:0000256" key="3">
    <source>
        <dbReference type="ARBA" id="ARBA00022617"/>
    </source>
</evidence>
<organism evidence="11">
    <name type="scientific">Rhodosorus marinus</name>
    <dbReference type="NCBI Taxonomy" id="101924"/>
    <lineage>
        <taxon>Eukaryota</taxon>
        <taxon>Rhodophyta</taxon>
        <taxon>Stylonematophyceae</taxon>
        <taxon>Stylonematales</taxon>
        <taxon>Stylonemataceae</taxon>
        <taxon>Rhodosorus</taxon>
    </lineage>
</organism>
<dbReference type="GO" id="GO:0046872">
    <property type="term" value="F:metal ion binding"/>
    <property type="evidence" value="ECO:0007669"/>
    <property type="project" value="UniProtKB-KW"/>
</dbReference>
<dbReference type="InterPro" id="IPR000511">
    <property type="entry name" value="Holocyt_c/c1_synthase"/>
</dbReference>
<comment type="catalytic activity">
    <reaction evidence="10">
        <text>holo-[cytochrome c] = apo-[cytochrome c] + heme b</text>
        <dbReference type="Rhea" id="RHEA:22648"/>
        <dbReference type="Rhea" id="RHEA-COMP:10725"/>
        <dbReference type="Rhea" id="RHEA-COMP:10726"/>
        <dbReference type="ChEBI" id="CHEBI:29950"/>
        <dbReference type="ChEBI" id="CHEBI:60344"/>
        <dbReference type="ChEBI" id="CHEBI:83739"/>
        <dbReference type="EC" id="4.4.1.17"/>
    </reaction>
</comment>
<name>A0A7S3EI42_9RHOD</name>